<dbReference type="GO" id="GO:0005829">
    <property type="term" value="C:cytosol"/>
    <property type="evidence" value="ECO:0007669"/>
    <property type="project" value="TreeGrafter"/>
</dbReference>
<proteinExistence type="inferred from homology"/>
<dbReference type="Pfam" id="PF02911">
    <property type="entry name" value="Formyl_trans_C"/>
    <property type="match status" value="1"/>
</dbReference>
<evidence type="ECO:0000256" key="3">
    <source>
        <dbReference type="ARBA" id="ARBA00022679"/>
    </source>
</evidence>
<dbReference type="PANTHER" id="PTHR11138:SF5">
    <property type="entry name" value="METHIONYL-TRNA FORMYLTRANSFERASE, MITOCHONDRIAL"/>
    <property type="match status" value="1"/>
</dbReference>
<dbReference type="PANTHER" id="PTHR11138">
    <property type="entry name" value="METHIONYL-TRNA FORMYLTRANSFERASE"/>
    <property type="match status" value="1"/>
</dbReference>
<evidence type="ECO:0000259" key="7">
    <source>
        <dbReference type="Pfam" id="PF02911"/>
    </source>
</evidence>
<comment type="catalytic activity">
    <reaction evidence="5">
        <text>L-methionyl-tRNA(fMet) + (6R)-10-formyltetrahydrofolate = N-formyl-L-methionyl-tRNA(fMet) + (6S)-5,6,7,8-tetrahydrofolate + H(+)</text>
        <dbReference type="Rhea" id="RHEA:24380"/>
        <dbReference type="Rhea" id="RHEA-COMP:9952"/>
        <dbReference type="Rhea" id="RHEA-COMP:9953"/>
        <dbReference type="ChEBI" id="CHEBI:15378"/>
        <dbReference type="ChEBI" id="CHEBI:57453"/>
        <dbReference type="ChEBI" id="CHEBI:78530"/>
        <dbReference type="ChEBI" id="CHEBI:78844"/>
        <dbReference type="ChEBI" id="CHEBI:195366"/>
        <dbReference type="EC" id="2.1.2.9"/>
    </reaction>
</comment>
<evidence type="ECO:0000313" key="9">
    <source>
        <dbReference type="Proteomes" id="UP000824071"/>
    </source>
</evidence>
<evidence type="ECO:0000313" key="8">
    <source>
        <dbReference type="EMBL" id="HIU35038.1"/>
    </source>
</evidence>
<dbReference type="SUPFAM" id="SSF53328">
    <property type="entry name" value="Formyltransferase"/>
    <property type="match status" value="1"/>
</dbReference>
<dbReference type="Pfam" id="PF00551">
    <property type="entry name" value="Formyl_trans_N"/>
    <property type="match status" value="1"/>
</dbReference>
<dbReference type="AlphaFoldDB" id="A0A9D1LC12"/>
<dbReference type="InterPro" id="IPR011034">
    <property type="entry name" value="Formyl_transferase-like_C_sf"/>
</dbReference>
<dbReference type="GO" id="GO:0004479">
    <property type="term" value="F:methionyl-tRNA formyltransferase activity"/>
    <property type="evidence" value="ECO:0007669"/>
    <property type="project" value="UniProtKB-UniRule"/>
</dbReference>
<dbReference type="EMBL" id="DVMW01000001">
    <property type="protein sequence ID" value="HIU35038.1"/>
    <property type="molecule type" value="Genomic_DNA"/>
</dbReference>
<reference evidence="8" key="2">
    <citation type="journal article" date="2021" name="PeerJ">
        <title>Extensive microbial diversity within the chicken gut microbiome revealed by metagenomics and culture.</title>
        <authorList>
            <person name="Gilroy R."/>
            <person name="Ravi A."/>
            <person name="Getino M."/>
            <person name="Pursley I."/>
            <person name="Horton D.L."/>
            <person name="Alikhan N.F."/>
            <person name="Baker D."/>
            <person name="Gharbi K."/>
            <person name="Hall N."/>
            <person name="Watson M."/>
            <person name="Adriaenssens E.M."/>
            <person name="Foster-Nyarko E."/>
            <person name="Jarju S."/>
            <person name="Secka A."/>
            <person name="Antonio M."/>
            <person name="Oren A."/>
            <person name="Chaudhuri R.R."/>
            <person name="La Ragione R."/>
            <person name="Hildebrand F."/>
            <person name="Pallen M.J."/>
        </authorList>
    </citation>
    <scope>NUCLEOTIDE SEQUENCE</scope>
    <source>
        <strain evidence="8">ChiGjej1B1-19959</strain>
    </source>
</reference>
<feature type="domain" description="Formyl transferase C-terminal" evidence="7">
    <location>
        <begin position="203"/>
        <end position="299"/>
    </location>
</feature>
<protein>
    <recommendedName>
        <fullName evidence="2 5">Methionyl-tRNA formyltransferase</fullName>
        <ecNumber evidence="2 5">2.1.2.9</ecNumber>
    </recommendedName>
</protein>
<dbReference type="Proteomes" id="UP000824071">
    <property type="component" value="Unassembled WGS sequence"/>
</dbReference>
<dbReference type="InterPro" id="IPR036477">
    <property type="entry name" value="Formyl_transf_N_sf"/>
</dbReference>
<reference evidence="8" key="1">
    <citation type="submission" date="2020-10" db="EMBL/GenBank/DDBJ databases">
        <authorList>
            <person name="Gilroy R."/>
        </authorList>
    </citation>
    <scope>NUCLEOTIDE SEQUENCE</scope>
    <source>
        <strain evidence="8">ChiGjej1B1-19959</strain>
    </source>
</reference>
<dbReference type="CDD" id="cd08704">
    <property type="entry name" value="Met_tRNA_FMT_C"/>
    <property type="match status" value="1"/>
</dbReference>
<keyword evidence="3 5" id="KW-0808">Transferase</keyword>
<dbReference type="InterPro" id="IPR005793">
    <property type="entry name" value="Formyl_trans_C"/>
</dbReference>
<dbReference type="SUPFAM" id="SSF50486">
    <property type="entry name" value="FMT C-terminal domain-like"/>
    <property type="match status" value="1"/>
</dbReference>
<evidence type="ECO:0000256" key="5">
    <source>
        <dbReference type="HAMAP-Rule" id="MF_00182"/>
    </source>
</evidence>
<dbReference type="InterPro" id="IPR041711">
    <property type="entry name" value="Met-tRNA-FMT_N"/>
</dbReference>
<evidence type="ECO:0000259" key="6">
    <source>
        <dbReference type="Pfam" id="PF00551"/>
    </source>
</evidence>
<dbReference type="EC" id="2.1.2.9" evidence="2 5"/>
<dbReference type="NCBIfam" id="TIGR00460">
    <property type="entry name" value="fmt"/>
    <property type="match status" value="1"/>
</dbReference>
<evidence type="ECO:0000256" key="1">
    <source>
        <dbReference type="ARBA" id="ARBA00010699"/>
    </source>
</evidence>
<keyword evidence="4 5" id="KW-0648">Protein biosynthesis</keyword>
<dbReference type="InterPro" id="IPR002376">
    <property type="entry name" value="Formyl_transf_N"/>
</dbReference>
<dbReference type="InterPro" id="IPR044135">
    <property type="entry name" value="Met-tRNA-FMT_C"/>
</dbReference>
<feature type="binding site" evidence="5">
    <location>
        <begin position="109"/>
        <end position="112"/>
    </location>
    <ligand>
        <name>(6S)-5,6,7,8-tetrahydrofolate</name>
        <dbReference type="ChEBI" id="CHEBI:57453"/>
    </ligand>
</feature>
<comment type="caution">
    <text evidence="8">The sequence shown here is derived from an EMBL/GenBank/DDBJ whole genome shotgun (WGS) entry which is preliminary data.</text>
</comment>
<dbReference type="Gene3D" id="3.40.50.12230">
    <property type="match status" value="1"/>
</dbReference>
<gene>
    <name evidence="5" type="primary">fmt</name>
    <name evidence="8" type="ORF">IAC53_00275</name>
</gene>
<comment type="function">
    <text evidence="5">Attaches a formyl group to the free amino group of methionyl-tRNA(fMet). The formyl group appears to play a dual role in the initiator identity of N-formylmethionyl-tRNA by promoting its recognition by IF2 and preventing the misappropriation of this tRNA by the elongation apparatus.</text>
</comment>
<evidence type="ECO:0000256" key="2">
    <source>
        <dbReference type="ARBA" id="ARBA00012261"/>
    </source>
</evidence>
<dbReference type="HAMAP" id="MF_00182">
    <property type="entry name" value="Formyl_trans"/>
    <property type="match status" value="1"/>
</dbReference>
<dbReference type="InterPro" id="IPR005794">
    <property type="entry name" value="Fmt"/>
</dbReference>
<feature type="domain" description="Formyl transferase N-terminal" evidence="6">
    <location>
        <begin position="1"/>
        <end position="177"/>
    </location>
</feature>
<comment type="similarity">
    <text evidence="1 5">Belongs to the Fmt family.</text>
</comment>
<accession>A0A9D1LC12</accession>
<evidence type="ECO:0000256" key="4">
    <source>
        <dbReference type="ARBA" id="ARBA00022917"/>
    </source>
</evidence>
<dbReference type="FunFam" id="3.40.50.12230:FF:000001">
    <property type="entry name" value="Methionyl-tRNA formyltransferase"/>
    <property type="match status" value="1"/>
</dbReference>
<dbReference type="CDD" id="cd08646">
    <property type="entry name" value="FMT_core_Met-tRNA-FMT_N"/>
    <property type="match status" value="1"/>
</dbReference>
<organism evidence="8 9">
    <name type="scientific">Candidatus Fimenecus excrementigallinarum</name>
    <dbReference type="NCBI Taxonomy" id="2840816"/>
    <lineage>
        <taxon>Bacteria</taxon>
        <taxon>Bacillati</taxon>
        <taxon>Bacillota</taxon>
        <taxon>Clostridia</taxon>
        <taxon>Candidatus Fimenecus</taxon>
    </lineage>
</organism>
<sequence length="308" mass="32266">MRIVFMGTPDFAVPSLLRLLADGENVVGVFTQPDKPKGRGYALAPSPVKQAALAHGLPVYQPKTLRDGEALSLLQTLAADALVVVAYGKILPPEILSLPRFGCINIHASLLPKYRGAAPIQWAIMCGETQTGVTAQRMNEGIDTGDILLYKAVEIGDTMTAGELHDVLSPLGAEVLHETFAGLRAGTLQPVPQTGESSYAPLLTKDLCPLDFSAPAKAVHDRIRGLSPYPGAVFRLHGKRVKALQSVLCPEASDLPAGCVASVKGGICVACGDGRAVCITQVQPEGKKPMPAAAFLAGHPIAAGLQLT</sequence>
<name>A0A9D1LC12_9FIRM</name>